<feature type="transmembrane region" description="Helical" evidence="18">
    <location>
        <begin position="57"/>
        <end position="79"/>
    </location>
</feature>
<keyword evidence="13 17" id="KW-0807">Transducer</keyword>
<evidence type="ECO:0000259" key="19">
    <source>
        <dbReference type="PROSITE" id="PS50262"/>
    </source>
</evidence>
<evidence type="ECO:0000313" key="21">
    <source>
        <dbReference type="Proteomes" id="UP000527355"/>
    </source>
</evidence>
<evidence type="ECO:0000256" key="7">
    <source>
        <dbReference type="ARBA" id="ARBA00022989"/>
    </source>
</evidence>
<feature type="transmembrane region" description="Helical" evidence="18">
    <location>
        <begin position="99"/>
        <end position="117"/>
    </location>
</feature>
<dbReference type="SUPFAM" id="SSF81321">
    <property type="entry name" value="Family A G protein-coupled receptor-like"/>
    <property type="match status" value="1"/>
</dbReference>
<name>A0A7J7XHL8_MYOMY</name>
<gene>
    <name evidence="20" type="ORF">mMyoMyo1_006553</name>
</gene>
<comment type="function">
    <text evidence="15">G-protein coupled receptor for 5-hydroxytryptamine (serotonin), a biogenic hormone that functions as a neurotransmitter, a hormone and a mitogen. Ligand binding causes a conformation change that triggers signaling via guanine nucleotide-binding proteins (G proteins) and modulates the activity of downstream effectors. HTR4 is coupled to G(s) G alpha proteins and mediates activation of adenylate cyclase activity.</text>
</comment>
<dbReference type="GO" id="GO:0003008">
    <property type="term" value="P:system process"/>
    <property type="evidence" value="ECO:0007669"/>
    <property type="project" value="UniProtKB-ARBA"/>
</dbReference>
<keyword evidence="21" id="KW-1185">Reference proteome</keyword>
<evidence type="ECO:0000256" key="12">
    <source>
        <dbReference type="ARBA" id="ARBA00023180"/>
    </source>
</evidence>
<evidence type="ECO:0000256" key="5">
    <source>
        <dbReference type="ARBA" id="ARBA00022692"/>
    </source>
</evidence>
<dbReference type="GO" id="GO:0043410">
    <property type="term" value="P:positive regulation of MAPK cascade"/>
    <property type="evidence" value="ECO:0007669"/>
    <property type="project" value="TreeGrafter"/>
</dbReference>
<dbReference type="PROSITE" id="PS00237">
    <property type="entry name" value="G_PROTEIN_RECEP_F1_1"/>
    <property type="match status" value="1"/>
</dbReference>
<protein>
    <recommendedName>
        <fullName evidence="3">5-hydroxytryptamine receptor 4</fullName>
    </recommendedName>
    <alternativeName>
        <fullName evidence="14">Serotonin receptor 4</fullName>
    </alternativeName>
</protein>
<keyword evidence="5 17" id="KW-0812">Transmembrane</keyword>
<dbReference type="PRINTS" id="PR01059">
    <property type="entry name" value="5HT4RECEPTR"/>
</dbReference>
<comment type="subcellular location">
    <subcellularLocation>
        <location evidence="2">Cell membrane</location>
        <topology evidence="2">Multi-pass membrane protein</topology>
    </subcellularLocation>
    <subcellularLocation>
        <location evidence="1">Endosome membrane</location>
        <topology evidence="1">Multi-pass membrane protein</topology>
    </subcellularLocation>
</comment>
<dbReference type="GO" id="GO:0010008">
    <property type="term" value="C:endosome membrane"/>
    <property type="evidence" value="ECO:0007669"/>
    <property type="project" value="UniProtKB-SubCell"/>
</dbReference>
<evidence type="ECO:0000256" key="15">
    <source>
        <dbReference type="ARBA" id="ARBA00046191"/>
    </source>
</evidence>
<evidence type="ECO:0000256" key="1">
    <source>
        <dbReference type="ARBA" id="ARBA00004337"/>
    </source>
</evidence>
<sequence>MDELDANVSSKEGFRSVEKVVLLTFLSTVILMAILGNLLVMVAVCRDRQLRKIKTNYFIVSLAFADLLVSVLVMPFGAIELVQDIWIYGEMFCLVRTSLDVLLTTASIFHLCCISLDRYYAICCQPLVYRNKMTPLRIALMLGGCWVIPMFISFLPIMQGWNNIGIIDLIEKRKFPQNSNSTYCIFMVNKPYAITCSVVAFYIPFLLMVLAYYRIYVTAKEHAHQIQMLQRAGAPSEGRPQPTDQHSTHRMRTETKAAKTLCIIMGCFCLCWAPFFVTNIVDPFVDYTVPGQVWTAFLWLGYINSGLNPFLYAFLNKSFRRAFLIILCCDDERYRRPSILGQTVPCSTTTINGSTHVLRVVGVQKHTMLDCSNYSLSHLTLFCARHYHTFLPGSGSECVASRPVPVSVADFICSSLCLVSVLLSRTCSIYFPWKKLGQRSTRRTQSPQQPWREAEDRQLAPEPWPQPLLLRDARLALQLEQHLVLRGLGQGPGIVVFIKRLWNISWELVVRPRTAICNPGFWPCCFQRGDCWELILLRPVTNCRPLWRRQDQAVPGAQKQCLT</sequence>
<evidence type="ECO:0000256" key="18">
    <source>
        <dbReference type="SAM" id="Phobius"/>
    </source>
</evidence>
<evidence type="ECO:0000256" key="9">
    <source>
        <dbReference type="ARBA" id="ARBA00023136"/>
    </source>
</evidence>
<dbReference type="VEuPathDB" id="HostDB:GeneID_118659234"/>
<dbReference type="Proteomes" id="UP000527355">
    <property type="component" value="Unassembled WGS sequence"/>
</dbReference>
<dbReference type="PROSITE" id="PS50262">
    <property type="entry name" value="G_PROTEIN_RECEP_F1_2"/>
    <property type="match status" value="1"/>
</dbReference>
<evidence type="ECO:0000256" key="4">
    <source>
        <dbReference type="ARBA" id="ARBA00022475"/>
    </source>
</evidence>
<evidence type="ECO:0000256" key="3">
    <source>
        <dbReference type="ARBA" id="ARBA00015305"/>
    </source>
</evidence>
<evidence type="ECO:0000256" key="13">
    <source>
        <dbReference type="ARBA" id="ARBA00023224"/>
    </source>
</evidence>
<evidence type="ECO:0000256" key="6">
    <source>
        <dbReference type="ARBA" id="ARBA00022753"/>
    </source>
</evidence>
<dbReference type="GO" id="GO:0045202">
    <property type="term" value="C:synapse"/>
    <property type="evidence" value="ECO:0007669"/>
    <property type="project" value="GOC"/>
</dbReference>
<evidence type="ECO:0000256" key="8">
    <source>
        <dbReference type="ARBA" id="ARBA00023040"/>
    </source>
</evidence>
<dbReference type="CDD" id="cd15056">
    <property type="entry name" value="7tmA_5-HT4"/>
    <property type="match status" value="1"/>
</dbReference>
<dbReference type="Gene3D" id="1.20.1070.10">
    <property type="entry name" value="Rhodopsin 7-helix transmembrane proteins"/>
    <property type="match status" value="1"/>
</dbReference>
<dbReference type="InterPro" id="IPR001520">
    <property type="entry name" value="5HT4_rcpt"/>
</dbReference>
<keyword evidence="11 17" id="KW-0675">Receptor</keyword>
<evidence type="ECO:0000256" key="17">
    <source>
        <dbReference type="RuleBase" id="RU000688"/>
    </source>
</evidence>
<feature type="transmembrane region" description="Helical" evidence="18">
    <location>
        <begin position="138"/>
        <end position="158"/>
    </location>
</feature>
<keyword evidence="12" id="KW-0325">Glycoprotein</keyword>
<evidence type="ECO:0000256" key="14">
    <source>
        <dbReference type="ARBA" id="ARBA00031928"/>
    </source>
</evidence>
<dbReference type="GO" id="GO:0071880">
    <property type="term" value="P:adenylate cyclase-activating adrenergic receptor signaling pathway"/>
    <property type="evidence" value="ECO:0007669"/>
    <property type="project" value="TreeGrafter"/>
</dbReference>
<dbReference type="GO" id="GO:0007268">
    <property type="term" value="P:chemical synaptic transmission"/>
    <property type="evidence" value="ECO:0007669"/>
    <property type="project" value="InterPro"/>
</dbReference>
<feature type="transmembrane region" description="Helical" evidence="18">
    <location>
        <begin position="192"/>
        <end position="213"/>
    </location>
</feature>
<keyword evidence="4" id="KW-1003">Cell membrane</keyword>
<feature type="transmembrane region" description="Helical" evidence="18">
    <location>
        <begin position="20"/>
        <end position="45"/>
    </location>
</feature>
<dbReference type="AlphaFoldDB" id="A0A7J7XHL8"/>
<dbReference type="GO" id="GO:0032098">
    <property type="term" value="P:regulation of appetite"/>
    <property type="evidence" value="ECO:0007669"/>
    <property type="project" value="InterPro"/>
</dbReference>
<keyword evidence="6" id="KW-0967">Endosome</keyword>
<evidence type="ECO:0000256" key="11">
    <source>
        <dbReference type="ARBA" id="ARBA00023170"/>
    </source>
</evidence>
<dbReference type="PRINTS" id="PR00237">
    <property type="entry name" value="GPCRRHODOPSN"/>
</dbReference>
<evidence type="ECO:0000313" key="20">
    <source>
        <dbReference type="EMBL" id="KAF6348790.1"/>
    </source>
</evidence>
<evidence type="ECO:0000256" key="10">
    <source>
        <dbReference type="ARBA" id="ARBA00023157"/>
    </source>
</evidence>
<evidence type="ECO:0000256" key="2">
    <source>
        <dbReference type="ARBA" id="ARBA00004651"/>
    </source>
</evidence>
<feature type="domain" description="G-protein coupled receptors family 1 profile" evidence="19">
    <location>
        <begin position="36"/>
        <end position="312"/>
    </location>
</feature>
<keyword evidence="7 18" id="KW-1133">Transmembrane helix</keyword>
<dbReference type="EMBL" id="JABWUV010000006">
    <property type="protein sequence ID" value="KAF6348790.1"/>
    <property type="molecule type" value="Genomic_DNA"/>
</dbReference>
<dbReference type="PANTHER" id="PTHR24248:SF66">
    <property type="entry name" value="OCTOPAMINE RECEPTOR BETA-3R"/>
    <property type="match status" value="1"/>
</dbReference>
<dbReference type="Pfam" id="PF00001">
    <property type="entry name" value="7tm_1"/>
    <property type="match status" value="1"/>
</dbReference>
<dbReference type="PANTHER" id="PTHR24248">
    <property type="entry name" value="ADRENERGIC RECEPTOR-RELATED G-PROTEIN COUPLED RECEPTOR"/>
    <property type="match status" value="1"/>
</dbReference>
<dbReference type="InterPro" id="IPR000276">
    <property type="entry name" value="GPCR_Rhodpsn"/>
</dbReference>
<comment type="similarity">
    <text evidence="17">Belongs to the G-protein coupled receptor 1 family.</text>
</comment>
<organism evidence="20 21">
    <name type="scientific">Myotis myotis</name>
    <name type="common">Greater mouse-eared bat</name>
    <name type="synonym">Vespertilio myotis</name>
    <dbReference type="NCBI Taxonomy" id="51298"/>
    <lineage>
        <taxon>Eukaryota</taxon>
        <taxon>Metazoa</taxon>
        <taxon>Chordata</taxon>
        <taxon>Craniata</taxon>
        <taxon>Vertebrata</taxon>
        <taxon>Euteleostomi</taxon>
        <taxon>Mammalia</taxon>
        <taxon>Eutheria</taxon>
        <taxon>Laurasiatheria</taxon>
        <taxon>Chiroptera</taxon>
        <taxon>Yangochiroptera</taxon>
        <taxon>Vespertilionidae</taxon>
        <taxon>Myotis</taxon>
    </lineage>
</organism>
<keyword evidence="9 18" id="KW-0472">Membrane</keyword>
<dbReference type="InterPro" id="IPR017452">
    <property type="entry name" value="GPCR_Rhodpsn_7TM"/>
</dbReference>
<evidence type="ECO:0000256" key="16">
    <source>
        <dbReference type="ARBA" id="ARBA00046802"/>
    </source>
</evidence>
<comment type="caution">
    <text evidence="20">The sequence shown here is derived from an EMBL/GenBank/DDBJ whole genome shotgun (WGS) entry which is preliminary data.</text>
</comment>
<feature type="transmembrane region" description="Helical" evidence="18">
    <location>
        <begin position="293"/>
        <end position="315"/>
    </location>
</feature>
<feature type="transmembrane region" description="Helical" evidence="18">
    <location>
        <begin position="260"/>
        <end position="281"/>
    </location>
</feature>
<proteinExistence type="inferred from homology"/>
<keyword evidence="10" id="KW-1015">Disulfide bond</keyword>
<dbReference type="FunFam" id="1.20.1070.10:FF:000046">
    <property type="entry name" value="5-hydroxytryptamine receptor 4"/>
    <property type="match status" value="1"/>
</dbReference>
<keyword evidence="8 17" id="KW-0297">G-protein coupled receptor</keyword>
<reference evidence="20 21" key="1">
    <citation type="journal article" date="2020" name="Nature">
        <title>Six reference-quality genomes reveal evolution of bat adaptations.</title>
        <authorList>
            <person name="Jebb D."/>
            <person name="Huang Z."/>
            <person name="Pippel M."/>
            <person name="Hughes G.M."/>
            <person name="Lavrichenko K."/>
            <person name="Devanna P."/>
            <person name="Winkler S."/>
            <person name="Jermiin L.S."/>
            <person name="Skirmuntt E.C."/>
            <person name="Katzourakis A."/>
            <person name="Burkitt-Gray L."/>
            <person name="Ray D.A."/>
            <person name="Sullivan K.A.M."/>
            <person name="Roscito J.G."/>
            <person name="Kirilenko B.M."/>
            <person name="Davalos L.M."/>
            <person name="Corthals A.P."/>
            <person name="Power M.L."/>
            <person name="Jones G."/>
            <person name="Ransome R.D."/>
            <person name="Dechmann D.K.N."/>
            <person name="Locatelli A.G."/>
            <person name="Puechmaille S.J."/>
            <person name="Fedrigo O."/>
            <person name="Jarvis E.D."/>
            <person name="Hiller M."/>
            <person name="Vernes S.C."/>
            <person name="Myers E.W."/>
            <person name="Teeling E.C."/>
        </authorList>
    </citation>
    <scope>NUCLEOTIDE SEQUENCE [LARGE SCALE GENOMIC DNA]</scope>
    <source>
        <strain evidence="20">MMyoMyo1</strain>
        <tissue evidence="20">Flight muscle</tissue>
    </source>
</reference>
<comment type="subunit">
    <text evidence="16">Interacts (via C-terminus 330-346 AA) with GRK5; this interaction is promoted by 5-HT (serotonin).</text>
</comment>
<dbReference type="GO" id="GO:0004993">
    <property type="term" value="F:G protein-coupled serotonin receptor activity"/>
    <property type="evidence" value="ECO:0007669"/>
    <property type="project" value="InterPro"/>
</dbReference>
<dbReference type="GO" id="GO:0005886">
    <property type="term" value="C:plasma membrane"/>
    <property type="evidence" value="ECO:0007669"/>
    <property type="project" value="UniProtKB-SubCell"/>
</dbReference>
<dbReference type="SMART" id="SM01381">
    <property type="entry name" value="7TM_GPCR_Srsx"/>
    <property type="match status" value="1"/>
</dbReference>
<accession>A0A7J7XHL8</accession>